<sequence length="209" mass="21396">MTLSLRRPAAVLATSFLAAPAFAHHAMDGKTPVTFLQGLLSGIAHPVIGLDHLAFVLAAAWVLSRVATVPRIALAASFVAAAVAGTVLHLALVNVPRSELLVALTVVFAGLAVAWRRASPAALLWAALPVAGVLHGYAYGESIVGAEPAPLAAYLLGFALVQLAVMLGAASLLSRRDPVRVRRAAVPAGALVVLVGVYFAALQLVPQAA</sequence>
<name>A0A1W6LE47_9BURK</name>
<organism evidence="1 2">
    <name type="scientific">Piscinibacter gummiphilus</name>
    <dbReference type="NCBI Taxonomy" id="946333"/>
    <lineage>
        <taxon>Bacteria</taxon>
        <taxon>Pseudomonadati</taxon>
        <taxon>Pseudomonadota</taxon>
        <taxon>Betaproteobacteria</taxon>
        <taxon>Burkholderiales</taxon>
        <taxon>Sphaerotilaceae</taxon>
        <taxon>Piscinibacter</taxon>
    </lineage>
</organism>
<evidence type="ECO:0000313" key="2">
    <source>
        <dbReference type="Proteomes" id="UP000193427"/>
    </source>
</evidence>
<dbReference type="OrthoDB" id="9808192at2"/>
<dbReference type="Pfam" id="PF04955">
    <property type="entry name" value="HupE_UreJ"/>
    <property type="match status" value="1"/>
</dbReference>
<dbReference type="InterPro" id="IPR007038">
    <property type="entry name" value="HupE_UreJ"/>
</dbReference>
<keyword evidence="2" id="KW-1185">Reference proteome</keyword>
<dbReference type="AlphaFoldDB" id="A0A1W6LE47"/>
<gene>
    <name evidence="1" type="ORF">A4W93_22725</name>
</gene>
<dbReference type="KEGG" id="rgu:A4W93_22725"/>
<dbReference type="Proteomes" id="UP000193427">
    <property type="component" value="Chromosome"/>
</dbReference>
<protein>
    <submittedName>
        <fullName evidence="1">Uncharacterized protein</fullName>
    </submittedName>
</protein>
<dbReference type="RefSeq" id="WP_085752797.1">
    <property type="nucleotide sequence ID" value="NZ_BSPR01000020.1"/>
</dbReference>
<proteinExistence type="predicted"/>
<reference evidence="1 2" key="1">
    <citation type="submission" date="2016-04" db="EMBL/GenBank/DDBJ databases">
        <title>Complete genome sequence of natural rubber-degrading, novel Gram-negative bacterium, Rhizobacter gummiphilus strain NS21.</title>
        <authorList>
            <person name="Tabata M."/>
            <person name="Kasai D."/>
            <person name="Fukuda M."/>
        </authorList>
    </citation>
    <scope>NUCLEOTIDE SEQUENCE [LARGE SCALE GENOMIC DNA]</scope>
    <source>
        <strain evidence="1 2">NS21</strain>
    </source>
</reference>
<dbReference type="EMBL" id="CP015118">
    <property type="protein sequence ID" value="ARN22496.1"/>
    <property type="molecule type" value="Genomic_DNA"/>
</dbReference>
<evidence type="ECO:0000313" key="1">
    <source>
        <dbReference type="EMBL" id="ARN22496.1"/>
    </source>
</evidence>
<dbReference type="STRING" id="946333.A4W93_22725"/>
<accession>A0A1W6LE47</accession>